<dbReference type="CDD" id="cd02440">
    <property type="entry name" value="AdoMet_MTases"/>
    <property type="match status" value="1"/>
</dbReference>
<sequence>MAQHTPPAPDPAAAPQPRDWDLRADVLSTEALASGDPTAWFDRLYAEGAAGEVGMPWERDEPQAQFAPWFEAWLARHGGDGRGRRAVVVGCGLGADAEHLAAHGFETVGFDVAPTAIEQAKARHAGSTVEYRVADLLDLDPGLVGRFDLVVEIFTLQALPNPPRAQAAAAIASLLAPGGTLVLVAFRDTGLPAPELPPYPLTESDLLLVETGGVVLTATAEVADGERWLVTYERPDLG</sequence>
<evidence type="ECO:0000313" key="4">
    <source>
        <dbReference type="Proteomes" id="UP001500221"/>
    </source>
</evidence>
<dbReference type="GO" id="GO:0032259">
    <property type="term" value="P:methylation"/>
    <property type="evidence" value="ECO:0007669"/>
    <property type="project" value="UniProtKB-KW"/>
</dbReference>
<dbReference type="PANTHER" id="PTHR43861">
    <property type="entry name" value="TRANS-ACONITATE 2-METHYLTRANSFERASE-RELATED"/>
    <property type="match status" value="1"/>
</dbReference>
<dbReference type="EMBL" id="BAABKG010000004">
    <property type="protein sequence ID" value="GAA5152030.1"/>
    <property type="molecule type" value="Genomic_DNA"/>
</dbReference>
<dbReference type="Pfam" id="PF13649">
    <property type="entry name" value="Methyltransf_25"/>
    <property type="match status" value="1"/>
</dbReference>
<proteinExistence type="predicted"/>
<name>A0ABP9PTV8_9ACTN</name>
<evidence type="ECO:0000256" key="1">
    <source>
        <dbReference type="ARBA" id="ARBA00022679"/>
    </source>
</evidence>
<protein>
    <submittedName>
        <fullName evidence="3">Methyltransferase domain-containing protein</fullName>
    </submittedName>
</protein>
<accession>A0ABP9PTV8</accession>
<dbReference type="Proteomes" id="UP001500221">
    <property type="component" value="Unassembled WGS sequence"/>
</dbReference>
<keyword evidence="3" id="KW-0489">Methyltransferase</keyword>
<evidence type="ECO:0000313" key="3">
    <source>
        <dbReference type="EMBL" id="GAA5152030.1"/>
    </source>
</evidence>
<dbReference type="InterPro" id="IPR041698">
    <property type="entry name" value="Methyltransf_25"/>
</dbReference>
<organism evidence="3 4">
    <name type="scientific">Nocardioides marinquilinus</name>
    <dbReference type="NCBI Taxonomy" id="1210400"/>
    <lineage>
        <taxon>Bacteria</taxon>
        <taxon>Bacillati</taxon>
        <taxon>Actinomycetota</taxon>
        <taxon>Actinomycetes</taxon>
        <taxon>Propionibacteriales</taxon>
        <taxon>Nocardioidaceae</taxon>
        <taxon>Nocardioides</taxon>
    </lineage>
</organism>
<evidence type="ECO:0000259" key="2">
    <source>
        <dbReference type="Pfam" id="PF13649"/>
    </source>
</evidence>
<dbReference type="RefSeq" id="WP_345460609.1">
    <property type="nucleotide sequence ID" value="NZ_BAABKG010000004.1"/>
</dbReference>
<keyword evidence="1" id="KW-0808">Transferase</keyword>
<dbReference type="InterPro" id="IPR029063">
    <property type="entry name" value="SAM-dependent_MTases_sf"/>
</dbReference>
<comment type="caution">
    <text evidence="3">The sequence shown here is derived from an EMBL/GenBank/DDBJ whole genome shotgun (WGS) entry which is preliminary data.</text>
</comment>
<dbReference type="Gene3D" id="3.40.50.150">
    <property type="entry name" value="Vaccinia Virus protein VP39"/>
    <property type="match status" value="1"/>
</dbReference>
<gene>
    <name evidence="3" type="ORF">GCM10023340_31640</name>
</gene>
<dbReference type="GO" id="GO:0008168">
    <property type="term" value="F:methyltransferase activity"/>
    <property type="evidence" value="ECO:0007669"/>
    <property type="project" value="UniProtKB-KW"/>
</dbReference>
<keyword evidence="4" id="KW-1185">Reference proteome</keyword>
<reference evidence="4" key="1">
    <citation type="journal article" date="2019" name="Int. J. Syst. Evol. Microbiol.">
        <title>The Global Catalogue of Microorganisms (GCM) 10K type strain sequencing project: providing services to taxonomists for standard genome sequencing and annotation.</title>
        <authorList>
            <consortium name="The Broad Institute Genomics Platform"/>
            <consortium name="The Broad Institute Genome Sequencing Center for Infectious Disease"/>
            <person name="Wu L."/>
            <person name="Ma J."/>
        </authorList>
    </citation>
    <scope>NUCLEOTIDE SEQUENCE [LARGE SCALE GENOMIC DNA]</scope>
    <source>
        <strain evidence="4">JCM 18459</strain>
    </source>
</reference>
<feature type="domain" description="Methyltransferase" evidence="2">
    <location>
        <begin position="89"/>
        <end position="179"/>
    </location>
</feature>
<dbReference type="SUPFAM" id="SSF53335">
    <property type="entry name" value="S-adenosyl-L-methionine-dependent methyltransferases"/>
    <property type="match status" value="1"/>
</dbReference>